<proteinExistence type="predicted"/>
<keyword evidence="2" id="KW-1185">Reference proteome</keyword>
<evidence type="ECO:0000313" key="2">
    <source>
        <dbReference type="Proteomes" id="UP001054945"/>
    </source>
</evidence>
<accession>A0AAV4TK06</accession>
<reference evidence="1 2" key="1">
    <citation type="submission" date="2021-06" db="EMBL/GenBank/DDBJ databases">
        <title>Caerostris extrusa draft genome.</title>
        <authorList>
            <person name="Kono N."/>
            <person name="Arakawa K."/>
        </authorList>
    </citation>
    <scope>NUCLEOTIDE SEQUENCE [LARGE SCALE GENOMIC DNA]</scope>
</reference>
<evidence type="ECO:0000313" key="1">
    <source>
        <dbReference type="EMBL" id="GIY46943.1"/>
    </source>
</evidence>
<name>A0AAV4TK06_CAEEX</name>
<comment type="caution">
    <text evidence="1">The sequence shown here is derived from an EMBL/GenBank/DDBJ whole genome shotgun (WGS) entry which is preliminary data.</text>
</comment>
<organism evidence="1 2">
    <name type="scientific">Caerostris extrusa</name>
    <name type="common">Bark spider</name>
    <name type="synonym">Caerostris bankana</name>
    <dbReference type="NCBI Taxonomy" id="172846"/>
    <lineage>
        <taxon>Eukaryota</taxon>
        <taxon>Metazoa</taxon>
        <taxon>Ecdysozoa</taxon>
        <taxon>Arthropoda</taxon>
        <taxon>Chelicerata</taxon>
        <taxon>Arachnida</taxon>
        <taxon>Araneae</taxon>
        <taxon>Araneomorphae</taxon>
        <taxon>Entelegynae</taxon>
        <taxon>Araneoidea</taxon>
        <taxon>Araneidae</taxon>
        <taxon>Caerostris</taxon>
    </lineage>
</organism>
<sequence>MPVLSDFVNEKNGELLQLCVAIPLIITQTTVHSEAPKESCSALFELEASGMMQLIPVKERNFTFKRSQRAVLFLRMSPDSSKIMRIIRDDLKLFWNQLSSSSKWFMGT</sequence>
<dbReference type="Proteomes" id="UP001054945">
    <property type="component" value="Unassembled WGS sequence"/>
</dbReference>
<dbReference type="AlphaFoldDB" id="A0AAV4TK06"/>
<protein>
    <submittedName>
        <fullName evidence="1">Uncharacterized protein</fullName>
    </submittedName>
</protein>
<gene>
    <name evidence="1" type="ORF">CEXT_252001</name>
</gene>
<dbReference type="EMBL" id="BPLR01011506">
    <property type="protein sequence ID" value="GIY46943.1"/>
    <property type="molecule type" value="Genomic_DNA"/>
</dbReference>